<sequence>MKVPPSTGTILRWPYGVSATMCGFARMASNTSSGRLSIAMADPQSSSRIVALAMPPPSHID</sequence>
<name>A0A6J7LCU3_9ZZZZ</name>
<reference evidence="1" key="1">
    <citation type="submission" date="2020-05" db="EMBL/GenBank/DDBJ databases">
        <authorList>
            <person name="Chiriac C."/>
            <person name="Salcher M."/>
            <person name="Ghai R."/>
            <person name="Kavagutti S V."/>
        </authorList>
    </citation>
    <scope>NUCLEOTIDE SEQUENCE</scope>
</reference>
<evidence type="ECO:0000313" key="1">
    <source>
        <dbReference type="EMBL" id="CAB4964603.1"/>
    </source>
</evidence>
<organism evidence="1">
    <name type="scientific">freshwater metagenome</name>
    <dbReference type="NCBI Taxonomy" id="449393"/>
    <lineage>
        <taxon>unclassified sequences</taxon>
        <taxon>metagenomes</taxon>
        <taxon>ecological metagenomes</taxon>
    </lineage>
</organism>
<dbReference type="AlphaFoldDB" id="A0A6J7LCU3"/>
<gene>
    <name evidence="1" type="ORF">UFOPK3773_02274</name>
</gene>
<proteinExistence type="predicted"/>
<accession>A0A6J7LCU3</accession>
<dbReference type="EMBL" id="CAFBNF010000375">
    <property type="protein sequence ID" value="CAB4964603.1"/>
    <property type="molecule type" value="Genomic_DNA"/>
</dbReference>
<protein>
    <submittedName>
        <fullName evidence="1">Unannotated protein</fullName>
    </submittedName>
</protein>